<proteinExistence type="predicted"/>
<dbReference type="AlphaFoldDB" id="A0ABD5BCY7"/>
<protein>
    <submittedName>
        <fullName evidence="1">Uncharacterized protein</fullName>
    </submittedName>
</protein>
<reference evidence="1 2" key="1">
    <citation type="submission" date="2023-07" db="EMBL/GenBank/DDBJ databases">
        <title>Pathogens genome sequencing project 196.</title>
        <authorList>
            <person name="Cao X."/>
        </authorList>
    </citation>
    <scope>NUCLEOTIDE SEQUENCE [LARGE SCALE GENOMIC DNA]</scope>
    <source>
        <strain evidence="1 2">SM41</strain>
    </source>
</reference>
<comment type="caution">
    <text evidence="1">The sequence shown here is derived from an EMBL/GenBank/DDBJ whole genome shotgun (WGS) entry which is preliminary data.</text>
</comment>
<dbReference type="Proteomes" id="UP001234811">
    <property type="component" value="Unassembled WGS sequence"/>
</dbReference>
<dbReference type="EMBL" id="JAVIPQ010000035">
    <property type="protein sequence ID" value="MDQ9554191.1"/>
    <property type="molecule type" value="Genomic_DNA"/>
</dbReference>
<dbReference type="RefSeq" id="WP_086556926.1">
    <property type="nucleotide sequence ID" value="NZ_ABEXNO020000001.1"/>
</dbReference>
<gene>
    <name evidence="1" type="ORF">RF091_01370</name>
</gene>
<name>A0ABD5BCY7_SERMA</name>
<sequence>MMNYELSCLLAGEKYARNESPLWPDVLDFLNILKNSSGSVNIRIINAPEVGPERLSVEAENGFYLVTLLEYDESGSDVRSIWDQTSSSGENVMILGNYWPKRQLTKDFDLVVRIFKEFFDTGNVSMDLLN</sequence>
<evidence type="ECO:0000313" key="1">
    <source>
        <dbReference type="EMBL" id="MDQ9554191.1"/>
    </source>
</evidence>
<organism evidence="1 2">
    <name type="scientific">Serratia marcescens</name>
    <dbReference type="NCBI Taxonomy" id="615"/>
    <lineage>
        <taxon>Bacteria</taxon>
        <taxon>Pseudomonadati</taxon>
        <taxon>Pseudomonadota</taxon>
        <taxon>Gammaproteobacteria</taxon>
        <taxon>Enterobacterales</taxon>
        <taxon>Yersiniaceae</taxon>
        <taxon>Serratia</taxon>
    </lineage>
</organism>
<evidence type="ECO:0000313" key="2">
    <source>
        <dbReference type="Proteomes" id="UP001234811"/>
    </source>
</evidence>
<accession>A0ABD5BCY7</accession>
<dbReference type="GeneID" id="301146238"/>
<dbReference type="InterPro" id="IPR054205">
    <property type="entry name" value="DUF6911"/>
</dbReference>
<dbReference type="Pfam" id="PF21852">
    <property type="entry name" value="DUF6911"/>
    <property type="match status" value="1"/>
</dbReference>